<comment type="similarity">
    <text evidence="7">Belongs to the binding-protein-dependent transport system permease family.</text>
</comment>
<feature type="domain" description="ABC transmembrane type-1" evidence="8">
    <location>
        <begin position="84"/>
        <end position="264"/>
    </location>
</feature>
<evidence type="ECO:0000256" key="2">
    <source>
        <dbReference type="ARBA" id="ARBA00022448"/>
    </source>
</evidence>
<proteinExistence type="inferred from homology"/>
<feature type="transmembrane region" description="Helical" evidence="7">
    <location>
        <begin position="28"/>
        <end position="46"/>
    </location>
</feature>
<evidence type="ECO:0000313" key="9">
    <source>
        <dbReference type="EMBL" id="MBC6681242.1"/>
    </source>
</evidence>
<dbReference type="AlphaFoldDB" id="A0A923NQ81"/>
<dbReference type="Pfam" id="PF00528">
    <property type="entry name" value="BPD_transp_1"/>
    <property type="match status" value="1"/>
</dbReference>
<gene>
    <name evidence="9" type="ORF">H9L42_15625</name>
</gene>
<feature type="transmembrane region" description="Helical" evidence="7">
    <location>
        <begin position="215"/>
        <end position="234"/>
    </location>
</feature>
<dbReference type="Gene3D" id="1.10.3720.10">
    <property type="entry name" value="MetI-like"/>
    <property type="match status" value="1"/>
</dbReference>
<feature type="transmembrane region" description="Helical" evidence="7">
    <location>
        <begin position="88"/>
        <end position="110"/>
    </location>
</feature>
<dbReference type="PANTHER" id="PTHR30151:SF0">
    <property type="entry name" value="ABC TRANSPORTER PERMEASE PROTEIN MJ0413-RELATED"/>
    <property type="match status" value="1"/>
</dbReference>
<comment type="caution">
    <text evidence="9">The sequence shown here is derived from an EMBL/GenBank/DDBJ whole genome shotgun (WGS) entry which is preliminary data.</text>
</comment>
<organism evidence="9 10">
    <name type="scientific">Zhenpiania hominis</name>
    <dbReference type="NCBI Taxonomy" id="2763644"/>
    <lineage>
        <taxon>Bacteria</taxon>
        <taxon>Bacillati</taxon>
        <taxon>Bacillota</taxon>
        <taxon>Clostridia</taxon>
        <taxon>Peptostreptococcales</taxon>
        <taxon>Anaerovoracaceae</taxon>
        <taxon>Zhenpiania</taxon>
    </lineage>
</organism>
<feature type="transmembrane region" description="Helical" evidence="7">
    <location>
        <begin position="150"/>
        <end position="169"/>
    </location>
</feature>
<dbReference type="GO" id="GO:0005886">
    <property type="term" value="C:plasma membrane"/>
    <property type="evidence" value="ECO:0007669"/>
    <property type="project" value="UniProtKB-SubCell"/>
</dbReference>
<keyword evidence="2 7" id="KW-0813">Transport</keyword>
<evidence type="ECO:0000256" key="7">
    <source>
        <dbReference type="RuleBase" id="RU363032"/>
    </source>
</evidence>
<evidence type="ECO:0000256" key="1">
    <source>
        <dbReference type="ARBA" id="ARBA00004651"/>
    </source>
</evidence>
<evidence type="ECO:0000256" key="6">
    <source>
        <dbReference type="ARBA" id="ARBA00023136"/>
    </source>
</evidence>
<evidence type="ECO:0000256" key="5">
    <source>
        <dbReference type="ARBA" id="ARBA00022989"/>
    </source>
</evidence>
<dbReference type="CDD" id="cd06261">
    <property type="entry name" value="TM_PBP2"/>
    <property type="match status" value="1"/>
</dbReference>
<keyword evidence="3" id="KW-1003">Cell membrane</keyword>
<dbReference type="Proteomes" id="UP000602647">
    <property type="component" value="Unassembled WGS sequence"/>
</dbReference>
<reference evidence="9" key="1">
    <citation type="submission" date="2020-08" db="EMBL/GenBank/DDBJ databases">
        <title>Genome public.</title>
        <authorList>
            <person name="Liu C."/>
            <person name="Sun Q."/>
        </authorList>
    </citation>
    <scope>NUCLEOTIDE SEQUENCE</scope>
    <source>
        <strain evidence="9">BX12</strain>
    </source>
</reference>
<dbReference type="PROSITE" id="PS50928">
    <property type="entry name" value="ABC_TM1"/>
    <property type="match status" value="1"/>
</dbReference>
<dbReference type="GO" id="GO:0042918">
    <property type="term" value="P:alkanesulfonate transmembrane transport"/>
    <property type="evidence" value="ECO:0007669"/>
    <property type="project" value="UniProtKB-ARBA"/>
</dbReference>
<keyword evidence="10" id="KW-1185">Reference proteome</keyword>
<dbReference type="PANTHER" id="PTHR30151">
    <property type="entry name" value="ALKANE SULFONATE ABC TRANSPORTER-RELATED, MEMBRANE SUBUNIT"/>
    <property type="match status" value="1"/>
</dbReference>
<dbReference type="InterPro" id="IPR000515">
    <property type="entry name" value="MetI-like"/>
</dbReference>
<evidence type="ECO:0000256" key="3">
    <source>
        <dbReference type="ARBA" id="ARBA00022475"/>
    </source>
</evidence>
<dbReference type="RefSeq" id="WP_187304337.1">
    <property type="nucleotide sequence ID" value="NZ_CBCTON010000003.1"/>
</dbReference>
<dbReference type="SUPFAM" id="SSF161098">
    <property type="entry name" value="MetI-like"/>
    <property type="match status" value="1"/>
</dbReference>
<dbReference type="EMBL" id="JACRYT010000029">
    <property type="protein sequence ID" value="MBC6681242.1"/>
    <property type="molecule type" value="Genomic_DNA"/>
</dbReference>
<name>A0A923NQ81_9FIRM</name>
<dbReference type="InterPro" id="IPR035906">
    <property type="entry name" value="MetI-like_sf"/>
</dbReference>
<feature type="transmembrane region" description="Helical" evidence="7">
    <location>
        <begin position="240"/>
        <end position="260"/>
    </location>
</feature>
<keyword evidence="6 7" id="KW-0472">Membrane</keyword>
<evidence type="ECO:0000259" key="8">
    <source>
        <dbReference type="PROSITE" id="PS50928"/>
    </source>
</evidence>
<evidence type="ECO:0000313" key="10">
    <source>
        <dbReference type="Proteomes" id="UP000602647"/>
    </source>
</evidence>
<accession>A0A923NQ81</accession>
<dbReference type="FunFam" id="1.10.3720.10:FF:000003">
    <property type="entry name" value="Aliphatic sulfonate ABC transporter permease"/>
    <property type="match status" value="1"/>
</dbReference>
<evidence type="ECO:0000256" key="4">
    <source>
        <dbReference type="ARBA" id="ARBA00022692"/>
    </source>
</evidence>
<feature type="transmembrane region" description="Helical" evidence="7">
    <location>
        <begin position="122"/>
        <end position="144"/>
    </location>
</feature>
<comment type="subcellular location">
    <subcellularLocation>
        <location evidence="1 7">Cell membrane</location>
        <topology evidence="1 7">Multi-pass membrane protein</topology>
    </subcellularLocation>
</comment>
<keyword evidence="5 7" id="KW-1133">Transmembrane helix</keyword>
<sequence>MINRPLSVKRRSAAGNGKHRLKHPIRTTNLISAGVVLAILVVWMIVSQQGIVDEKIVPSVRSVWEALVSISVEGYKGSTLLQHLGASFFRLFTAFGLAIVTAVPLGLLSGQNEKIRAAFEPIIEFVRPLPPLAYYTVLVLWMGIENESKIALLFLACFAPIFIACAAAVQKIPASYINAATTLGASNRQVFWKVVLPYSAPDIFTGIRTAMGHGYSTLVAAEMVAAASGIGWMVLDASNWLRSDVIFAGIIVMGITGILIDKIFRLAEKRLVPWKGNL</sequence>
<keyword evidence="4 7" id="KW-0812">Transmembrane</keyword>
<protein>
    <submittedName>
        <fullName evidence="9">ABC transporter permease</fullName>
    </submittedName>
</protein>